<evidence type="ECO:0000256" key="4">
    <source>
        <dbReference type="ARBA" id="ARBA00023004"/>
    </source>
</evidence>
<protein>
    <submittedName>
        <fullName evidence="7">LysR family transcriptional regulator</fullName>
    </submittedName>
</protein>
<accession>A0A162YSP5</accession>
<dbReference type="Pfam" id="PF19112">
    <property type="entry name" value="VanA_C"/>
    <property type="match status" value="1"/>
</dbReference>
<dbReference type="SUPFAM" id="SSF50022">
    <property type="entry name" value="ISP domain"/>
    <property type="match status" value="1"/>
</dbReference>
<sequence length="364" mass="41120">MWLRNCWYVIAWGHEVPAAESPQLFTRTVLGEPVLVYRTLGGDLVAMEDRCCHRHAPLSEGRREGDSVRCGYHGLKFEPSGRCSEIPGFDTVPVKACVRIYPVAQKNNWIFVWMGDPVQADVALLPDNFSCESPDWQHKPGYMHYDTPYLLICDNLLDFSHLSYVHEKSLGGTTRIAQAKPEITTVPGATAEWPQMGIRVSRRVADVPAPPFYQRFRQFDTNLDRWFDYEFLLPATLLMHSGGCPTGGQSDDPATSVRLHSCQTLTPETATSTHYFFQQSHPVNEGDNSVTESIYNSLIDAFNEDRDMITAQFRNIAFDPERPMMPLGMDAALTRFRRLLEGRITAERHAMNQPHPSLSTPVAS</sequence>
<dbReference type="Proteomes" id="UP000185657">
    <property type="component" value="Unassembled WGS sequence"/>
</dbReference>
<feature type="domain" description="Rieske" evidence="6">
    <location>
        <begin position="7"/>
        <end position="112"/>
    </location>
</feature>
<dbReference type="EMBL" id="CP017476">
    <property type="protein sequence ID" value="AOW11784.1"/>
    <property type="molecule type" value="Genomic_DNA"/>
</dbReference>
<dbReference type="InterPro" id="IPR044043">
    <property type="entry name" value="VanA_C_cat"/>
</dbReference>
<dbReference type="Gene3D" id="3.90.380.10">
    <property type="entry name" value="Naphthalene 1,2-dioxygenase Alpha Subunit, Chain A, domain 1"/>
    <property type="match status" value="1"/>
</dbReference>
<organism evidence="7 10">
    <name type="scientific">Hydrogenophaga crassostreae</name>
    <dbReference type="NCBI Taxonomy" id="1763535"/>
    <lineage>
        <taxon>Bacteria</taxon>
        <taxon>Pseudomonadati</taxon>
        <taxon>Pseudomonadota</taxon>
        <taxon>Betaproteobacteria</taxon>
        <taxon>Burkholderiales</taxon>
        <taxon>Comamonadaceae</taxon>
        <taxon>Hydrogenophaga</taxon>
    </lineage>
</organism>
<dbReference type="AlphaFoldDB" id="A0A162YSP5"/>
<dbReference type="GO" id="GO:0051537">
    <property type="term" value="F:2 iron, 2 sulfur cluster binding"/>
    <property type="evidence" value="ECO:0007669"/>
    <property type="project" value="UniProtKB-KW"/>
</dbReference>
<evidence type="ECO:0000313" key="8">
    <source>
        <dbReference type="EMBL" id="OAD39877.1"/>
    </source>
</evidence>
<dbReference type="Gene3D" id="2.102.10.10">
    <property type="entry name" value="Rieske [2Fe-2S] iron-sulphur domain"/>
    <property type="match status" value="1"/>
</dbReference>
<dbReference type="PANTHER" id="PTHR21266:SF60">
    <property type="entry name" value="3-KETOSTEROID-9-ALPHA-MONOOXYGENASE, OXYGENASE COMPONENT"/>
    <property type="match status" value="1"/>
</dbReference>
<keyword evidence="3" id="KW-0560">Oxidoreductase</keyword>
<dbReference type="CDD" id="cd08878">
    <property type="entry name" value="RHO_alpha_C_DMO-like"/>
    <property type="match status" value="1"/>
</dbReference>
<keyword evidence="9" id="KW-1185">Reference proteome</keyword>
<name>A0A162YSP5_9BURK</name>
<keyword evidence="4" id="KW-0408">Iron</keyword>
<gene>
    <name evidence="7" type="ORF">LPB072_01820</name>
    <name evidence="8" type="ORF">LPB72_20080</name>
</gene>
<keyword evidence="5" id="KW-0411">Iron-sulfur</keyword>
<dbReference type="GO" id="GO:0046872">
    <property type="term" value="F:metal ion binding"/>
    <property type="evidence" value="ECO:0007669"/>
    <property type="project" value="UniProtKB-KW"/>
</dbReference>
<proteinExistence type="predicted"/>
<keyword evidence="2" id="KW-0479">Metal-binding</keyword>
<dbReference type="PROSITE" id="PS51296">
    <property type="entry name" value="RIESKE"/>
    <property type="match status" value="1"/>
</dbReference>
<dbReference type="EMBL" id="LVWD01000037">
    <property type="protein sequence ID" value="OAD39877.1"/>
    <property type="molecule type" value="Genomic_DNA"/>
</dbReference>
<reference evidence="8 9" key="1">
    <citation type="submission" date="2016-02" db="EMBL/GenBank/DDBJ databases">
        <title>Draft genome sequence of Hydrogenophaga sp. LPB0072.</title>
        <authorList>
            <person name="Shin S.-K."/>
            <person name="Yi H."/>
        </authorList>
    </citation>
    <scope>NUCLEOTIDE SEQUENCE [LARGE SCALE GENOMIC DNA]</scope>
    <source>
        <strain evidence="8 9">LPB0072</strain>
    </source>
</reference>
<evidence type="ECO:0000256" key="5">
    <source>
        <dbReference type="ARBA" id="ARBA00023014"/>
    </source>
</evidence>
<evidence type="ECO:0000259" key="6">
    <source>
        <dbReference type="PROSITE" id="PS51296"/>
    </source>
</evidence>
<dbReference type="GO" id="GO:0016491">
    <property type="term" value="F:oxidoreductase activity"/>
    <property type="evidence" value="ECO:0007669"/>
    <property type="project" value="UniProtKB-KW"/>
</dbReference>
<evidence type="ECO:0000256" key="3">
    <source>
        <dbReference type="ARBA" id="ARBA00023002"/>
    </source>
</evidence>
<evidence type="ECO:0000313" key="10">
    <source>
        <dbReference type="Proteomes" id="UP000185680"/>
    </source>
</evidence>
<dbReference type="PANTHER" id="PTHR21266">
    <property type="entry name" value="IRON-SULFUR DOMAIN CONTAINING PROTEIN"/>
    <property type="match status" value="1"/>
</dbReference>
<evidence type="ECO:0000256" key="2">
    <source>
        <dbReference type="ARBA" id="ARBA00022723"/>
    </source>
</evidence>
<dbReference type="RefSeq" id="WP_066095363.1">
    <property type="nucleotide sequence ID" value="NZ_CP017476.1"/>
</dbReference>
<dbReference type="Pfam" id="PF00355">
    <property type="entry name" value="Rieske"/>
    <property type="match status" value="1"/>
</dbReference>
<dbReference type="Proteomes" id="UP000185680">
    <property type="component" value="Chromosome"/>
</dbReference>
<dbReference type="InterPro" id="IPR036922">
    <property type="entry name" value="Rieske_2Fe-2S_sf"/>
</dbReference>
<evidence type="ECO:0000256" key="1">
    <source>
        <dbReference type="ARBA" id="ARBA00022714"/>
    </source>
</evidence>
<dbReference type="OrthoDB" id="9790995at2"/>
<keyword evidence="1" id="KW-0001">2Fe-2S</keyword>
<dbReference type="InterPro" id="IPR050584">
    <property type="entry name" value="Cholesterol_7-desaturase"/>
</dbReference>
<evidence type="ECO:0000313" key="9">
    <source>
        <dbReference type="Proteomes" id="UP000185657"/>
    </source>
</evidence>
<dbReference type="SUPFAM" id="SSF55961">
    <property type="entry name" value="Bet v1-like"/>
    <property type="match status" value="1"/>
</dbReference>
<reference evidence="7 10" key="2">
    <citation type="submission" date="2016-10" db="EMBL/GenBank/DDBJ databases">
        <title>Hydorgenophaga sp. LPB0072 isolated from gastropod.</title>
        <authorList>
            <person name="Kim E."/>
            <person name="Yi H."/>
        </authorList>
    </citation>
    <scope>NUCLEOTIDE SEQUENCE [LARGE SCALE GENOMIC DNA]</scope>
    <source>
        <strain evidence="7 10">LPB0072</strain>
    </source>
</reference>
<dbReference type="KEGG" id="hyl:LPB072_01820"/>
<evidence type="ECO:0000313" key="7">
    <source>
        <dbReference type="EMBL" id="AOW11784.1"/>
    </source>
</evidence>
<dbReference type="STRING" id="1763535.LPB072_01820"/>
<dbReference type="InterPro" id="IPR017941">
    <property type="entry name" value="Rieske_2Fe-2S"/>
</dbReference>